<dbReference type="Gene3D" id="2.40.30.170">
    <property type="match status" value="1"/>
</dbReference>
<evidence type="ECO:0000256" key="2">
    <source>
        <dbReference type="ARBA" id="ARBA00022448"/>
    </source>
</evidence>
<dbReference type="Gene3D" id="2.40.420.20">
    <property type="match status" value="1"/>
</dbReference>
<gene>
    <name evidence="6" type="ORF">BC742_0020</name>
</gene>
<evidence type="ECO:0000259" key="4">
    <source>
        <dbReference type="Pfam" id="PF25954"/>
    </source>
</evidence>
<comment type="caution">
    <text evidence="6">The sequence shown here is derived from an EMBL/GenBank/DDBJ whole genome shotgun (WGS) entry which is preliminary data.</text>
</comment>
<keyword evidence="2" id="KW-0813">Transport</keyword>
<dbReference type="GO" id="GO:0015679">
    <property type="term" value="P:plasma membrane copper ion transport"/>
    <property type="evidence" value="ECO:0007669"/>
    <property type="project" value="TreeGrafter"/>
</dbReference>
<dbReference type="Pfam" id="PF25954">
    <property type="entry name" value="Beta-barrel_RND_2"/>
    <property type="match status" value="1"/>
</dbReference>
<keyword evidence="3" id="KW-0175">Coiled coil</keyword>
<dbReference type="PANTHER" id="PTHR30097:SF4">
    <property type="entry name" value="SLR6042 PROTEIN"/>
    <property type="match status" value="1"/>
</dbReference>
<dbReference type="InterPro" id="IPR058647">
    <property type="entry name" value="BSH_CzcB-like"/>
</dbReference>
<dbReference type="NCBIfam" id="TIGR01730">
    <property type="entry name" value="RND_mfp"/>
    <property type="match status" value="1"/>
</dbReference>
<dbReference type="InterPro" id="IPR058792">
    <property type="entry name" value="Beta-barrel_RND_2"/>
</dbReference>
<evidence type="ECO:0000256" key="3">
    <source>
        <dbReference type="SAM" id="Coils"/>
    </source>
</evidence>
<evidence type="ECO:0000313" key="7">
    <source>
        <dbReference type="Proteomes" id="UP000269493"/>
    </source>
</evidence>
<dbReference type="FunFam" id="2.40.30.170:FF:000010">
    <property type="entry name" value="Efflux RND transporter periplasmic adaptor subunit"/>
    <property type="match status" value="1"/>
</dbReference>
<dbReference type="InterPro" id="IPR006143">
    <property type="entry name" value="RND_pump_MFP"/>
</dbReference>
<dbReference type="RefSeq" id="WP_031258883.1">
    <property type="nucleotide sequence ID" value="NZ_KI440832.1"/>
</dbReference>
<dbReference type="GO" id="GO:0060003">
    <property type="term" value="P:copper ion export"/>
    <property type="evidence" value="ECO:0007669"/>
    <property type="project" value="TreeGrafter"/>
</dbReference>
<dbReference type="Proteomes" id="UP000269493">
    <property type="component" value="Unassembled WGS sequence"/>
</dbReference>
<dbReference type="SUPFAM" id="SSF111369">
    <property type="entry name" value="HlyD-like secretion proteins"/>
    <property type="match status" value="1"/>
</dbReference>
<accession>A0A495WK16</accession>
<feature type="domain" description="CusB-like beta-barrel" evidence="4">
    <location>
        <begin position="213"/>
        <end position="288"/>
    </location>
</feature>
<feature type="coiled-coil region" evidence="3">
    <location>
        <begin position="105"/>
        <end position="132"/>
    </location>
</feature>
<dbReference type="Gene3D" id="2.40.50.100">
    <property type="match status" value="1"/>
</dbReference>
<feature type="domain" description="CzcB-like barrel-sandwich hybrid" evidence="5">
    <location>
        <begin position="68"/>
        <end position="208"/>
    </location>
</feature>
<dbReference type="PROSITE" id="PS51257">
    <property type="entry name" value="PROKAR_LIPOPROTEIN"/>
    <property type="match status" value="1"/>
</dbReference>
<protein>
    <submittedName>
        <fullName evidence="6">Cobalt-zinc-cadmium efflux system membrane fusion protein</fullName>
    </submittedName>
</protein>
<sequence length="363" mass="41111">MKGKSSIFHILLLFVLFSCSGKKITEKNPSSEIISDSLQEIISIDTVQIYKISDELTLNGRVTLDPKQTARVFPIFGGTITEINAEIGDYVKKGNTLAIIRSGEAADYEKQLKDAVENVKTAQRNLQATEDMFHSGMTSEKDVMIARQELTNAHNEQQRLQEIFSIYHIQPNSFYQIKAPVTGFIIDKNINKGMQIRNDQDGDLFTISGLNDVWIIADIYESDINKIHENDSVRITTLAYPDKEFTGIIEKISHILDPESKTMNARIELKNIDHILKPGMFTNIHVQSTLFEKSMPRIDTQALIFENGKNYVIAITPDNRTKIKEIEIYKRSGKYCYLSSGLNEGEKIIIQNALLVYNALKAN</sequence>
<dbReference type="GO" id="GO:0030313">
    <property type="term" value="C:cell envelope"/>
    <property type="evidence" value="ECO:0007669"/>
    <property type="project" value="TreeGrafter"/>
</dbReference>
<evidence type="ECO:0000313" key="6">
    <source>
        <dbReference type="EMBL" id="RKT60983.1"/>
    </source>
</evidence>
<evidence type="ECO:0000256" key="1">
    <source>
        <dbReference type="ARBA" id="ARBA00009477"/>
    </source>
</evidence>
<dbReference type="PANTHER" id="PTHR30097">
    <property type="entry name" value="CATION EFFLUX SYSTEM PROTEIN CUSB"/>
    <property type="match status" value="1"/>
</dbReference>
<dbReference type="GO" id="GO:0022857">
    <property type="term" value="F:transmembrane transporter activity"/>
    <property type="evidence" value="ECO:0007669"/>
    <property type="project" value="InterPro"/>
</dbReference>
<dbReference type="AlphaFoldDB" id="A0A495WK16"/>
<name>A0A495WK16_9BACT</name>
<organism evidence="6 7">
    <name type="scientific">Coprobacter fastidiosus NSB1 = JCM 33896</name>
    <dbReference type="NCBI Taxonomy" id="1349822"/>
    <lineage>
        <taxon>Bacteria</taxon>
        <taxon>Pseudomonadati</taxon>
        <taxon>Bacteroidota</taxon>
        <taxon>Bacteroidia</taxon>
        <taxon>Bacteroidales</taxon>
        <taxon>Barnesiellaceae</taxon>
        <taxon>Coprobacter</taxon>
    </lineage>
</organism>
<reference evidence="6 7" key="1">
    <citation type="submission" date="2018-10" db="EMBL/GenBank/DDBJ databases">
        <title>Genomic Encyclopedia of Archaeal and Bacterial Type Strains, Phase II (KMG-II): from individual species to whole genera.</title>
        <authorList>
            <person name="Goeker M."/>
        </authorList>
    </citation>
    <scope>NUCLEOTIDE SEQUENCE [LARGE SCALE GENOMIC DNA]</scope>
    <source>
        <strain evidence="6 7">NSB1</strain>
    </source>
</reference>
<dbReference type="Pfam" id="PF25973">
    <property type="entry name" value="BSH_CzcB"/>
    <property type="match status" value="1"/>
</dbReference>
<dbReference type="EMBL" id="RBXN01000001">
    <property type="protein sequence ID" value="RKT60983.1"/>
    <property type="molecule type" value="Genomic_DNA"/>
</dbReference>
<dbReference type="InterPro" id="IPR051909">
    <property type="entry name" value="MFP_Cation_Efflux"/>
</dbReference>
<dbReference type="GeneID" id="92927180"/>
<comment type="similarity">
    <text evidence="1">Belongs to the membrane fusion protein (MFP) (TC 8.A.1) family.</text>
</comment>
<keyword evidence="7" id="KW-1185">Reference proteome</keyword>
<proteinExistence type="inferred from homology"/>
<dbReference type="GO" id="GO:0016020">
    <property type="term" value="C:membrane"/>
    <property type="evidence" value="ECO:0007669"/>
    <property type="project" value="InterPro"/>
</dbReference>
<evidence type="ECO:0000259" key="5">
    <source>
        <dbReference type="Pfam" id="PF25973"/>
    </source>
</evidence>